<dbReference type="InterPro" id="IPR036259">
    <property type="entry name" value="MFS_trans_sf"/>
</dbReference>
<comment type="caution">
    <text evidence="6">The sequence shown here is derived from an EMBL/GenBank/DDBJ whole genome shotgun (WGS) entry which is preliminary data.</text>
</comment>
<keyword evidence="2 4" id="KW-1133">Transmembrane helix</keyword>
<dbReference type="PROSITE" id="PS50850">
    <property type="entry name" value="MFS"/>
    <property type="match status" value="1"/>
</dbReference>
<feature type="transmembrane region" description="Helical" evidence="4">
    <location>
        <begin position="59"/>
        <end position="81"/>
    </location>
</feature>
<evidence type="ECO:0000256" key="4">
    <source>
        <dbReference type="SAM" id="Phobius"/>
    </source>
</evidence>
<feature type="transmembrane region" description="Helical" evidence="4">
    <location>
        <begin position="371"/>
        <end position="390"/>
    </location>
</feature>
<feature type="transmembrane region" description="Helical" evidence="4">
    <location>
        <begin position="154"/>
        <end position="177"/>
    </location>
</feature>
<protein>
    <submittedName>
        <fullName evidence="6">MFS transporter</fullName>
    </submittedName>
</protein>
<sequence length="419" mass="43548">MSAIAPHHTFIYERGGAMHLYMAAYALAALAGAALWGGVGNVLIPLHVQQLDEAAKAGNLALIKSVAVAVTMVMQPLVGVASDRTRSRWGRRAPWLVAGALATAAGLAGMQFATAVWQLLTGWVAAQVGITMVMGPLAATVADRMPAAQRGIMSAVAGAGLLLGFTLGIALASALYARFGLGSYLVFASGVMVFSALFVAVARDRSSLGMQQGAAGMLAHVLSCTHALRDWDFRFVWLARILMMCGYATAATYTVYMLQSYIEPGQTAAQAATTVSLLHLAAVPGTLLAMVVAGRWSDRVMRRKPFVIGASFLLAASMAVPLAWPALPALYIQFVVGGVAFGTFLAVDQALLIDVLPNKDAAGRDLGMGQFAANLGSLLGPVLAGAVLAGTGGYRLVWLAALLALVVSALALMPVKHAR</sequence>
<dbReference type="InterPro" id="IPR020846">
    <property type="entry name" value="MFS_dom"/>
</dbReference>
<gene>
    <name evidence="6" type="ORF">H8R02_01995</name>
</gene>
<evidence type="ECO:0000313" key="6">
    <source>
        <dbReference type="EMBL" id="MBC5763204.1"/>
    </source>
</evidence>
<proteinExistence type="predicted"/>
<feature type="transmembrane region" description="Helical" evidence="4">
    <location>
        <begin position="276"/>
        <end position="294"/>
    </location>
</feature>
<feature type="domain" description="Major facilitator superfamily (MFS) profile" evidence="5">
    <location>
        <begin position="17"/>
        <end position="419"/>
    </location>
</feature>
<dbReference type="Gene3D" id="1.20.1250.20">
    <property type="entry name" value="MFS general substrate transporter like domains"/>
    <property type="match status" value="2"/>
</dbReference>
<feature type="transmembrane region" description="Helical" evidence="4">
    <location>
        <begin position="330"/>
        <end position="351"/>
    </location>
</feature>
<organism evidence="6 7">
    <name type="scientific">Ramlibacter albus</name>
    <dbReference type="NCBI Taxonomy" id="2079448"/>
    <lineage>
        <taxon>Bacteria</taxon>
        <taxon>Pseudomonadati</taxon>
        <taxon>Pseudomonadota</taxon>
        <taxon>Betaproteobacteria</taxon>
        <taxon>Burkholderiales</taxon>
        <taxon>Comamonadaceae</taxon>
        <taxon>Ramlibacter</taxon>
    </lineage>
</organism>
<feature type="transmembrane region" description="Helical" evidence="4">
    <location>
        <begin position="123"/>
        <end position="142"/>
    </location>
</feature>
<dbReference type="Proteomes" id="UP000596827">
    <property type="component" value="Unassembled WGS sequence"/>
</dbReference>
<feature type="transmembrane region" description="Helical" evidence="4">
    <location>
        <begin position="20"/>
        <end position="39"/>
    </location>
</feature>
<feature type="transmembrane region" description="Helical" evidence="4">
    <location>
        <begin position="93"/>
        <end position="117"/>
    </location>
</feature>
<keyword evidence="3 4" id="KW-0472">Membrane</keyword>
<feature type="transmembrane region" description="Helical" evidence="4">
    <location>
        <begin position="183"/>
        <end position="202"/>
    </location>
</feature>
<dbReference type="PANTHER" id="PTHR23528:SF1">
    <property type="entry name" value="MAJOR FACILITATOR SUPERFAMILY (MFS) PROFILE DOMAIN-CONTAINING PROTEIN"/>
    <property type="match status" value="1"/>
</dbReference>
<accession>A0A923S0C6</accession>
<dbReference type="Pfam" id="PF07690">
    <property type="entry name" value="MFS_1"/>
    <property type="match status" value="1"/>
</dbReference>
<keyword evidence="1 4" id="KW-0812">Transmembrane</keyword>
<dbReference type="PANTHER" id="PTHR23528">
    <property type="match status" value="1"/>
</dbReference>
<keyword evidence="7" id="KW-1185">Reference proteome</keyword>
<dbReference type="EMBL" id="JACORU010000001">
    <property type="protein sequence ID" value="MBC5763204.1"/>
    <property type="molecule type" value="Genomic_DNA"/>
</dbReference>
<evidence type="ECO:0000259" key="5">
    <source>
        <dbReference type="PROSITE" id="PS50850"/>
    </source>
</evidence>
<dbReference type="RefSeq" id="WP_187079662.1">
    <property type="nucleotide sequence ID" value="NZ_JACORU010000001.1"/>
</dbReference>
<dbReference type="AlphaFoldDB" id="A0A923S0C6"/>
<evidence type="ECO:0000313" key="7">
    <source>
        <dbReference type="Proteomes" id="UP000596827"/>
    </source>
</evidence>
<dbReference type="InterPro" id="IPR011701">
    <property type="entry name" value="MFS"/>
</dbReference>
<dbReference type="SUPFAM" id="SSF103473">
    <property type="entry name" value="MFS general substrate transporter"/>
    <property type="match status" value="1"/>
</dbReference>
<evidence type="ECO:0000256" key="2">
    <source>
        <dbReference type="ARBA" id="ARBA00022989"/>
    </source>
</evidence>
<evidence type="ECO:0000256" key="3">
    <source>
        <dbReference type="ARBA" id="ARBA00023136"/>
    </source>
</evidence>
<feature type="transmembrane region" description="Helical" evidence="4">
    <location>
        <begin position="396"/>
        <end position="415"/>
    </location>
</feature>
<feature type="transmembrane region" description="Helical" evidence="4">
    <location>
        <begin position="306"/>
        <end position="324"/>
    </location>
</feature>
<dbReference type="GO" id="GO:0022857">
    <property type="term" value="F:transmembrane transporter activity"/>
    <property type="evidence" value="ECO:0007669"/>
    <property type="project" value="InterPro"/>
</dbReference>
<reference evidence="6" key="1">
    <citation type="submission" date="2020-08" db="EMBL/GenBank/DDBJ databases">
        <title>Ramlibacter sp. GTP1 16S ribosomal RNA gene genome sequencing and assembly.</title>
        <authorList>
            <person name="Kang M."/>
        </authorList>
    </citation>
    <scope>NUCLEOTIDE SEQUENCE</scope>
    <source>
        <strain evidence="6">GTP1</strain>
    </source>
</reference>
<evidence type="ECO:0000256" key="1">
    <source>
        <dbReference type="ARBA" id="ARBA00022692"/>
    </source>
</evidence>
<feature type="transmembrane region" description="Helical" evidence="4">
    <location>
        <begin position="235"/>
        <end position="256"/>
    </location>
</feature>
<name>A0A923S0C6_9BURK</name>